<organism evidence="4 5">
    <name type="scientific">Pseudobdellovibrio exovorus JSS</name>
    <dbReference type="NCBI Taxonomy" id="1184267"/>
    <lineage>
        <taxon>Bacteria</taxon>
        <taxon>Pseudomonadati</taxon>
        <taxon>Bdellovibrionota</taxon>
        <taxon>Bdellovibrionia</taxon>
        <taxon>Bdellovibrionales</taxon>
        <taxon>Pseudobdellovibrionaceae</taxon>
        <taxon>Pseudobdellovibrio</taxon>
    </lineage>
</organism>
<dbReference type="InterPro" id="IPR008978">
    <property type="entry name" value="HSP20-like_chaperone"/>
</dbReference>
<evidence type="ECO:0000256" key="2">
    <source>
        <dbReference type="RuleBase" id="RU003616"/>
    </source>
</evidence>
<reference evidence="4 5" key="1">
    <citation type="journal article" date="2013" name="ISME J.">
        <title>By their genes ye shall know them: genomic signatures of predatory bacteria.</title>
        <authorList>
            <person name="Pasternak Z."/>
            <person name="Pietrokovski S."/>
            <person name="Rotem O."/>
            <person name="Gophna U."/>
            <person name="Lurie-Weinberger M.N."/>
            <person name="Jurkevitch E."/>
        </authorList>
    </citation>
    <scope>NUCLEOTIDE SEQUENCE [LARGE SCALE GENOMIC DNA]</scope>
    <source>
        <strain evidence="4 5">JSS</strain>
    </source>
</reference>
<gene>
    <name evidence="4" type="ORF">A11Q_1981</name>
</gene>
<dbReference type="InterPro" id="IPR002068">
    <property type="entry name" value="A-crystallin/Hsp20_dom"/>
</dbReference>
<accession>M4V9W8</accession>
<dbReference type="InterPro" id="IPR031107">
    <property type="entry name" value="Small_HSP"/>
</dbReference>
<dbReference type="AlphaFoldDB" id="M4V9W8"/>
<proteinExistence type="inferred from homology"/>
<dbReference type="eggNOG" id="COG0071">
    <property type="taxonomic scope" value="Bacteria"/>
</dbReference>
<evidence type="ECO:0000259" key="3">
    <source>
        <dbReference type="PROSITE" id="PS01031"/>
    </source>
</evidence>
<dbReference type="PANTHER" id="PTHR11527">
    <property type="entry name" value="HEAT-SHOCK PROTEIN 20 FAMILY MEMBER"/>
    <property type="match status" value="1"/>
</dbReference>
<name>M4V9W8_9BACT</name>
<evidence type="ECO:0000256" key="1">
    <source>
        <dbReference type="PROSITE-ProRule" id="PRU00285"/>
    </source>
</evidence>
<dbReference type="CDD" id="cd06464">
    <property type="entry name" value="ACD_sHsps-like"/>
    <property type="match status" value="1"/>
</dbReference>
<dbReference type="PROSITE" id="PS01031">
    <property type="entry name" value="SHSP"/>
    <property type="match status" value="1"/>
</dbReference>
<dbReference type="OrthoDB" id="9808910at2"/>
<dbReference type="PATRIC" id="fig|1184267.3.peg.2006"/>
<sequence>MNALTLLNNFEREFAHPFFRNNWLRDFDAVPTHNSLPSHLSSQMTYNEEKAAWMLTVELAGVTKENLKIDTLDGYLQISGEKTKGLTQGKFEGRYHLPENVNLDKVEAAFEDGILNVEIPLLAKQPAKTITIK</sequence>
<dbReference type="Pfam" id="PF00011">
    <property type="entry name" value="HSP20"/>
    <property type="match status" value="1"/>
</dbReference>
<keyword evidence="5" id="KW-1185">Reference proteome</keyword>
<dbReference type="KEGG" id="bex:A11Q_1981"/>
<dbReference type="RefSeq" id="WP_015470687.1">
    <property type="nucleotide sequence ID" value="NC_020813.1"/>
</dbReference>
<comment type="similarity">
    <text evidence="1 2">Belongs to the small heat shock protein (HSP20) family.</text>
</comment>
<dbReference type="Proteomes" id="UP000012040">
    <property type="component" value="Chromosome"/>
</dbReference>
<evidence type="ECO:0000313" key="4">
    <source>
        <dbReference type="EMBL" id="AGH96197.1"/>
    </source>
</evidence>
<dbReference type="Gene3D" id="2.60.40.790">
    <property type="match status" value="1"/>
</dbReference>
<feature type="domain" description="SHSP" evidence="3">
    <location>
        <begin position="35"/>
        <end position="133"/>
    </location>
</feature>
<dbReference type="EMBL" id="CP003537">
    <property type="protein sequence ID" value="AGH96197.1"/>
    <property type="molecule type" value="Genomic_DNA"/>
</dbReference>
<dbReference type="SUPFAM" id="SSF49764">
    <property type="entry name" value="HSP20-like chaperones"/>
    <property type="match status" value="1"/>
</dbReference>
<dbReference type="HOGENOM" id="CLU_046737_8_0_7"/>
<evidence type="ECO:0000313" key="5">
    <source>
        <dbReference type="Proteomes" id="UP000012040"/>
    </source>
</evidence>
<dbReference type="STRING" id="1184267.A11Q_1981"/>
<protein>
    <recommendedName>
        <fullName evidence="3">SHSP domain-containing protein</fullName>
    </recommendedName>
</protein>